<feature type="compositionally biased region" description="Polar residues" evidence="9">
    <location>
        <begin position="594"/>
        <end position="606"/>
    </location>
</feature>
<sequence>MSANDVWQDFEGLRHNVKLNTVDRLKQILGGFNDECGTHFSKSGKKQEIIDRIVHTIDSWRQANSVDKWVKAKAILYQVRNSGTYTPSRAPTALHSASSMASNSYTSAASIGKLSSTYSPASGGLSANSFNNPYAARKLLPPLDSSGPSAAYRAPGSSKPELRFKDSPFFQIHETVSGIIECPESQSAADRKSSYVNFTLTPDQINKLQASGSKYHLRLFCTSSTFYSPNSTFRSLPLQAPIEFPSTCEVRINSKPINANLKGLKKKPGTAPPPKLDYNINYDRRSNQIEMVYVNSQQPTQPKKFYIVVKMVESTSVTSLVDDLRRHHFESFDKIKKQMQTSSLEDDDIIPGPQKVSLKCPLTLARIVTPCRSSKCVHIQCFDATSWFSVNEQTTTWLCPVCEKTLDVNDLIIDGYSESILKYCPDSVDDVMVEADGEWHTSDDKYGSPNWQTKHPPKLSNTPSRKSAPTPKLPTINGASSSTGSNSVSKNIEITVLDSDDDEDEGRVKRELSPSFGNISSASGSYAPPTVSRIPSADIIDLTIDSDDDEPPPPRNPGKRKASDAVSPTESIWKKMRTTNSSPSSSPDDLSSSRFVNTRPTASAPNPSMHLPPLILLQPLLHFHPFILHSQVGLL</sequence>
<dbReference type="EMBL" id="JADNRY010000007">
    <property type="protein sequence ID" value="KAF9076232.1"/>
    <property type="molecule type" value="Genomic_DNA"/>
</dbReference>
<dbReference type="Pfam" id="PF02891">
    <property type="entry name" value="zf-MIZ"/>
    <property type="match status" value="1"/>
</dbReference>
<evidence type="ECO:0000259" key="11">
    <source>
        <dbReference type="PROSITE" id="PS51466"/>
    </source>
</evidence>
<feature type="compositionally biased region" description="Low complexity" evidence="9">
    <location>
        <begin position="581"/>
        <end position="593"/>
    </location>
</feature>
<dbReference type="GO" id="GO:0016925">
    <property type="term" value="P:protein sumoylation"/>
    <property type="evidence" value="ECO:0007669"/>
    <property type="project" value="TreeGrafter"/>
</dbReference>
<keyword evidence="5 8" id="KW-0863">Zinc-finger</keyword>
<dbReference type="InterPro" id="IPR038654">
    <property type="entry name" value="PINIT_sf"/>
</dbReference>
<comment type="caution">
    <text evidence="12">The sequence shown here is derived from an EMBL/GenBank/DDBJ whole genome shotgun (WGS) entry which is preliminary data.</text>
</comment>
<dbReference type="GO" id="GO:0000785">
    <property type="term" value="C:chromatin"/>
    <property type="evidence" value="ECO:0007669"/>
    <property type="project" value="TreeGrafter"/>
</dbReference>
<feature type="compositionally biased region" description="Low complexity" evidence="9">
    <location>
        <begin position="480"/>
        <end position="489"/>
    </location>
</feature>
<dbReference type="Gene3D" id="2.60.120.780">
    <property type="entry name" value="PINIT domain"/>
    <property type="match status" value="1"/>
</dbReference>
<evidence type="ECO:0000256" key="9">
    <source>
        <dbReference type="SAM" id="MobiDB-lite"/>
    </source>
</evidence>
<dbReference type="PANTHER" id="PTHR10782">
    <property type="entry name" value="ZINC FINGER MIZ DOMAIN-CONTAINING PROTEIN"/>
    <property type="match status" value="1"/>
</dbReference>
<reference evidence="12" key="1">
    <citation type="submission" date="2020-11" db="EMBL/GenBank/DDBJ databases">
        <authorList>
            <consortium name="DOE Joint Genome Institute"/>
            <person name="Ahrendt S."/>
            <person name="Riley R."/>
            <person name="Andreopoulos W."/>
            <person name="Labutti K."/>
            <person name="Pangilinan J."/>
            <person name="Ruiz-Duenas F.J."/>
            <person name="Barrasa J.M."/>
            <person name="Sanchez-Garcia M."/>
            <person name="Camarero S."/>
            <person name="Miyauchi S."/>
            <person name="Serrano A."/>
            <person name="Linde D."/>
            <person name="Babiker R."/>
            <person name="Drula E."/>
            <person name="Ayuso-Fernandez I."/>
            <person name="Pacheco R."/>
            <person name="Padilla G."/>
            <person name="Ferreira P."/>
            <person name="Barriuso J."/>
            <person name="Kellner H."/>
            <person name="Castanera R."/>
            <person name="Alfaro M."/>
            <person name="Ramirez L."/>
            <person name="Pisabarro A.G."/>
            <person name="Kuo A."/>
            <person name="Tritt A."/>
            <person name="Lipzen A."/>
            <person name="He G."/>
            <person name="Yan M."/>
            <person name="Ng V."/>
            <person name="Cullen D."/>
            <person name="Martin F."/>
            <person name="Rosso M.-N."/>
            <person name="Henrissat B."/>
            <person name="Hibbett D."/>
            <person name="Martinez A.T."/>
            <person name="Grigoriev I.V."/>
        </authorList>
    </citation>
    <scope>NUCLEOTIDE SEQUENCE</scope>
    <source>
        <strain evidence="12">AH 40177</strain>
    </source>
</reference>
<feature type="domain" description="SP-RING-type" evidence="10">
    <location>
        <begin position="345"/>
        <end position="430"/>
    </location>
</feature>
<keyword evidence="6" id="KW-0833">Ubl conjugation pathway</keyword>
<evidence type="ECO:0000259" key="10">
    <source>
        <dbReference type="PROSITE" id="PS51044"/>
    </source>
</evidence>
<evidence type="ECO:0000256" key="6">
    <source>
        <dbReference type="ARBA" id="ARBA00022786"/>
    </source>
</evidence>
<evidence type="ECO:0000313" key="13">
    <source>
        <dbReference type="Proteomes" id="UP000772434"/>
    </source>
</evidence>
<accession>A0A9P5UEH7</accession>
<dbReference type="OrthoDB" id="28127at2759"/>
<gene>
    <name evidence="12" type="ORF">BDP27DRAFT_1256193</name>
</gene>
<evidence type="ECO:0000256" key="1">
    <source>
        <dbReference type="ARBA" id="ARBA00004718"/>
    </source>
</evidence>
<feature type="region of interest" description="Disordered" evidence="9">
    <location>
        <begin position="439"/>
        <end position="608"/>
    </location>
</feature>
<dbReference type="InterPro" id="IPR023321">
    <property type="entry name" value="PINIT"/>
</dbReference>
<keyword evidence="13" id="KW-1185">Reference proteome</keyword>
<dbReference type="PROSITE" id="PS51466">
    <property type="entry name" value="PINIT"/>
    <property type="match status" value="1"/>
</dbReference>
<comment type="similarity">
    <text evidence="2">Belongs to the PIAS family.</text>
</comment>
<name>A0A9P5UEH7_9AGAR</name>
<evidence type="ECO:0000256" key="4">
    <source>
        <dbReference type="ARBA" id="ARBA00022723"/>
    </source>
</evidence>
<dbReference type="GO" id="GO:0008270">
    <property type="term" value="F:zinc ion binding"/>
    <property type="evidence" value="ECO:0007669"/>
    <property type="project" value="UniProtKB-KW"/>
</dbReference>
<evidence type="ECO:0000256" key="8">
    <source>
        <dbReference type="PROSITE-ProRule" id="PRU00452"/>
    </source>
</evidence>
<feature type="compositionally biased region" description="Polar residues" evidence="9">
    <location>
        <begin position="449"/>
        <end position="467"/>
    </location>
</feature>
<protein>
    <submittedName>
        <fullName evidence="12">PINIT domain-containing protein</fullName>
    </submittedName>
</protein>
<dbReference type="Gene3D" id="3.30.40.10">
    <property type="entry name" value="Zinc/RING finger domain, C3HC4 (zinc finger)"/>
    <property type="match status" value="1"/>
</dbReference>
<evidence type="ECO:0000313" key="12">
    <source>
        <dbReference type="EMBL" id="KAF9076232.1"/>
    </source>
</evidence>
<feature type="domain" description="PINIT" evidence="11">
    <location>
        <begin position="144"/>
        <end position="315"/>
    </location>
</feature>
<dbReference type="AlphaFoldDB" id="A0A9P5UEH7"/>
<dbReference type="GO" id="GO:0061665">
    <property type="term" value="F:SUMO ligase activity"/>
    <property type="evidence" value="ECO:0007669"/>
    <property type="project" value="TreeGrafter"/>
</dbReference>
<dbReference type="InterPro" id="IPR013083">
    <property type="entry name" value="Znf_RING/FYVE/PHD"/>
</dbReference>
<keyword evidence="4" id="KW-0479">Metal-binding</keyword>
<organism evidence="12 13">
    <name type="scientific">Rhodocollybia butyracea</name>
    <dbReference type="NCBI Taxonomy" id="206335"/>
    <lineage>
        <taxon>Eukaryota</taxon>
        <taxon>Fungi</taxon>
        <taxon>Dikarya</taxon>
        <taxon>Basidiomycota</taxon>
        <taxon>Agaricomycotina</taxon>
        <taxon>Agaricomycetes</taxon>
        <taxon>Agaricomycetidae</taxon>
        <taxon>Agaricales</taxon>
        <taxon>Marasmiineae</taxon>
        <taxon>Omphalotaceae</taxon>
        <taxon>Rhodocollybia</taxon>
    </lineage>
</organism>
<dbReference type="InterPro" id="IPR004181">
    <property type="entry name" value="Znf_MIZ"/>
</dbReference>
<evidence type="ECO:0000256" key="2">
    <source>
        <dbReference type="ARBA" id="ARBA00005383"/>
    </source>
</evidence>
<evidence type="ECO:0000256" key="7">
    <source>
        <dbReference type="ARBA" id="ARBA00022833"/>
    </source>
</evidence>
<dbReference type="PANTHER" id="PTHR10782:SF4">
    <property type="entry name" value="TONALLI, ISOFORM E"/>
    <property type="match status" value="1"/>
</dbReference>
<dbReference type="Pfam" id="PF14324">
    <property type="entry name" value="PINIT"/>
    <property type="match status" value="1"/>
</dbReference>
<keyword evidence="3" id="KW-0808">Transferase</keyword>
<dbReference type="Proteomes" id="UP000772434">
    <property type="component" value="Unassembled WGS sequence"/>
</dbReference>
<proteinExistence type="inferred from homology"/>
<comment type="pathway">
    <text evidence="1">Protein modification; protein sumoylation.</text>
</comment>
<evidence type="ECO:0000256" key="3">
    <source>
        <dbReference type="ARBA" id="ARBA00022679"/>
    </source>
</evidence>
<keyword evidence="7" id="KW-0862">Zinc</keyword>
<dbReference type="PROSITE" id="PS51044">
    <property type="entry name" value="ZF_SP_RING"/>
    <property type="match status" value="1"/>
</dbReference>
<feature type="compositionally biased region" description="Polar residues" evidence="9">
    <location>
        <begin position="515"/>
        <end position="524"/>
    </location>
</feature>
<evidence type="ECO:0000256" key="5">
    <source>
        <dbReference type="ARBA" id="ARBA00022771"/>
    </source>
</evidence>